<reference evidence="2 3" key="1">
    <citation type="submission" date="2018-11" db="EMBL/GenBank/DDBJ databases">
        <title>Sequencing the genomes of 1000 actinobacteria strains.</title>
        <authorList>
            <person name="Klenk H.-P."/>
        </authorList>
    </citation>
    <scope>NUCLEOTIDE SEQUENCE [LARGE SCALE GENOMIC DNA]</scope>
    <source>
        <strain evidence="2 3">DSM 12652</strain>
    </source>
</reference>
<feature type="coiled-coil region" evidence="1">
    <location>
        <begin position="57"/>
        <end position="91"/>
    </location>
</feature>
<keyword evidence="1" id="KW-0175">Coiled coil</keyword>
<evidence type="ECO:0000313" key="3">
    <source>
        <dbReference type="Proteomes" id="UP000281738"/>
    </source>
</evidence>
<evidence type="ECO:0000313" key="2">
    <source>
        <dbReference type="EMBL" id="ROR90969.1"/>
    </source>
</evidence>
<dbReference type="OrthoDB" id="3790494at2"/>
<protein>
    <submittedName>
        <fullName evidence="2">Uncharacterized protein</fullName>
    </submittedName>
</protein>
<keyword evidence="3" id="KW-1185">Reference proteome</keyword>
<dbReference type="Proteomes" id="UP000281738">
    <property type="component" value="Unassembled WGS sequence"/>
</dbReference>
<dbReference type="AlphaFoldDB" id="A0A3N2CTV1"/>
<proteinExistence type="predicted"/>
<name>A0A3N2CTV1_9ACTN</name>
<dbReference type="EMBL" id="RKHO01000001">
    <property type="protein sequence ID" value="ROR90969.1"/>
    <property type="molecule type" value="Genomic_DNA"/>
</dbReference>
<dbReference type="Gene3D" id="1.10.287.1060">
    <property type="entry name" value="ESAT-6-like"/>
    <property type="match status" value="1"/>
</dbReference>
<dbReference type="RefSeq" id="WP_148076999.1">
    <property type="nucleotide sequence ID" value="NZ_RKHO01000001.1"/>
</dbReference>
<accession>A0A3N2CTV1</accession>
<sequence length="147" mass="15576">MYGDTAVIRRLAGQMREQAADLRIEADRLVGSVDAVAWNGGAAEAMRGAMRDFAVRLRAAANEHDDAAEALDAHAAEVDRLKALIAAIEARTRSMIAEAKDRIASAANAVANGLRALASDSFDDVLARFQPPPSGHKAWLNDDVPGA</sequence>
<organism evidence="2 3">
    <name type="scientific">Nocardioides aurantiacus</name>
    <dbReference type="NCBI Taxonomy" id="86796"/>
    <lineage>
        <taxon>Bacteria</taxon>
        <taxon>Bacillati</taxon>
        <taxon>Actinomycetota</taxon>
        <taxon>Actinomycetes</taxon>
        <taxon>Propionibacteriales</taxon>
        <taxon>Nocardioidaceae</taxon>
        <taxon>Nocardioides</taxon>
    </lineage>
</organism>
<evidence type="ECO:0000256" key="1">
    <source>
        <dbReference type="SAM" id="Coils"/>
    </source>
</evidence>
<comment type="caution">
    <text evidence="2">The sequence shown here is derived from an EMBL/GenBank/DDBJ whole genome shotgun (WGS) entry which is preliminary data.</text>
</comment>
<gene>
    <name evidence="2" type="ORF">EDD33_1826</name>
</gene>